<dbReference type="RefSeq" id="WP_208263573.1">
    <property type="nucleotide sequence ID" value="NZ_JAGEOJ010000035.1"/>
</dbReference>
<sequence>MDRPVIPLGKPRPERADAARNRLHLLDTARDMIAECGVDKVTMDGLAERAGLGKGTVFRRFGTRAGIFAALIDEDEHSFQTLVLTGPPPLGPGADPVERLVAYGRGRITFLLERLAVARASLDRAQPIPAGAATISRLHIGALLRQAQPGMPDLDSLAIQLTAALEGPILLYLSSPAPAEITRHIERLADSWQALIERICA</sequence>
<dbReference type="AlphaFoldDB" id="A0A939TGE8"/>
<protein>
    <submittedName>
        <fullName evidence="4">TetR/AcrR family transcriptional regulator</fullName>
    </submittedName>
</protein>
<dbReference type="InterPro" id="IPR009057">
    <property type="entry name" value="Homeodomain-like_sf"/>
</dbReference>
<dbReference type="GO" id="GO:0000976">
    <property type="term" value="F:transcription cis-regulatory region binding"/>
    <property type="evidence" value="ECO:0007669"/>
    <property type="project" value="TreeGrafter"/>
</dbReference>
<dbReference type="PANTHER" id="PTHR30055:SF209">
    <property type="entry name" value="POSSIBLE TRANSCRIPTIONAL REGULATORY PROTEIN (PROBABLY TETR-FAMILY)"/>
    <property type="match status" value="1"/>
</dbReference>
<organism evidence="4 5">
    <name type="scientific">Actinomadura barringtoniae</name>
    <dbReference type="NCBI Taxonomy" id="1427535"/>
    <lineage>
        <taxon>Bacteria</taxon>
        <taxon>Bacillati</taxon>
        <taxon>Actinomycetota</taxon>
        <taxon>Actinomycetes</taxon>
        <taxon>Streptosporangiales</taxon>
        <taxon>Thermomonosporaceae</taxon>
        <taxon>Actinomadura</taxon>
    </lineage>
</organism>
<accession>A0A939TGE8</accession>
<reference evidence="4" key="1">
    <citation type="submission" date="2021-03" db="EMBL/GenBank/DDBJ databases">
        <authorList>
            <person name="Kanchanasin P."/>
            <person name="Saeng-In P."/>
            <person name="Phongsopitanun W."/>
            <person name="Yuki M."/>
            <person name="Kudo T."/>
            <person name="Ohkuma M."/>
            <person name="Tanasupawat S."/>
        </authorList>
    </citation>
    <scope>NUCLEOTIDE SEQUENCE</scope>
    <source>
        <strain evidence="4">GKU 128</strain>
    </source>
</reference>
<dbReference type="Gene3D" id="1.10.357.10">
    <property type="entry name" value="Tetracycline Repressor, domain 2"/>
    <property type="match status" value="1"/>
</dbReference>
<comment type="caution">
    <text evidence="4">The sequence shown here is derived from an EMBL/GenBank/DDBJ whole genome shotgun (WGS) entry which is preliminary data.</text>
</comment>
<dbReference type="Proteomes" id="UP000669179">
    <property type="component" value="Unassembled WGS sequence"/>
</dbReference>
<dbReference type="Pfam" id="PF00440">
    <property type="entry name" value="TetR_N"/>
    <property type="match status" value="1"/>
</dbReference>
<dbReference type="InterPro" id="IPR050109">
    <property type="entry name" value="HTH-type_TetR-like_transc_reg"/>
</dbReference>
<feature type="domain" description="HTH tetR-type" evidence="3">
    <location>
        <begin position="19"/>
        <end position="79"/>
    </location>
</feature>
<feature type="DNA-binding region" description="H-T-H motif" evidence="2">
    <location>
        <begin position="42"/>
        <end position="61"/>
    </location>
</feature>
<name>A0A939TGE8_9ACTN</name>
<dbReference type="EMBL" id="JAGEOJ010000035">
    <property type="protein sequence ID" value="MBO2455350.1"/>
    <property type="molecule type" value="Genomic_DNA"/>
</dbReference>
<dbReference type="PRINTS" id="PR00455">
    <property type="entry name" value="HTHTETR"/>
</dbReference>
<keyword evidence="5" id="KW-1185">Reference proteome</keyword>
<dbReference type="GO" id="GO:0003700">
    <property type="term" value="F:DNA-binding transcription factor activity"/>
    <property type="evidence" value="ECO:0007669"/>
    <property type="project" value="TreeGrafter"/>
</dbReference>
<dbReference type="SUPFAM" id="SSF46689">
    <property type="entry name" value="Homeodomain-like"/>
    <property type="match status" value="1"/>
</dbReference>
<proteinExistence type="predicted"/>
<evidence type="ECO:0000313" key="4">
    <source>
        <dbReference type="EMBL" id="MBO2455350.1"/>
    </source>
</evidence>
<evidence type="ECO:0000259" key="3">
    <source>
        <dbReference type="PROSITE" id="PS50977"/>
    </source>
</evidence>
<keyword evidence="1 2" id="KW-0238">DNA-binding</keyword>
<evidence type="ECO:0000313" key="5">
    <source>
        <dbReference type="Proteomes" id="UP000669179"/>
    </source>
</evidence>
<evidence type="ECO:0000256" key="2">
    <source>
        <dbReference type="PROSITE-ProRule" id="PRU00335"/>
    </source>
</evidence>
<dbReference type="PROSITE" id="PS50977">
    <property type="entry name" value="HTH_TETR_2"/>
    <property type="match status" value="1"/>
</dbReference>
<dbReference type="InterPro" id="IPR001647">
    <property type="entry name" value="HTH_TetR"/>
</dbReference>
<dbReference type="PANTHER" id="PTHR30055">
    <property type="entry name" value="HTH-TYPE TRANSCRIPTIONAL REGULATOR RUTR"/>
    <property type="match status" value="1"/>
</dbReference>
<gene>
    <name evidence="4" type="ORF">J4573_50300</name>
</gene>
<evidence type="ECO:0000256" key="1">
    <source>
        <dbReference type="ARBA" id="ARBA00023125"/>
    </source>
</evidence>